<dbReference type="Proteomes" id="UP000187439">
    <property type="component" value="Unassembled WGS sequence"/>
</dbReference>
<accession>A0A1R0XRK0</accession>
<evidence type="ECO:0008006" key="3">
    <source>
        <dbReference type="Google" id="ProtNLM"/>
    </source>
</evidence>
<evidence type="ECO:0000313" key="2">
    <source>
        <dbReference type="Proteomes" id="UP000187439"/>
    </source>
</evidence>
<dbReference type="AlphaFoldDB" id="A0A1R0XRK0"/>
<evidence type="ECO:0000313" key="1">
    <source>
        <dbReference type="EMBL" id="OMD37542.1"/>
    </source>
</evidence>
<protein>
    <recommendedName>
        <fullName evidence="3">NERD domain-containing protein</fullName>
    </recommendedName>
</protein>
<proteinExistence type="predicted"/>
<name>A0A1R0XRK0_9BACL</name>
<dbReference type="EMBL" id="MPTC01000022">
    <property type="protein sequence ID" value="OMD37542.1"/>
    <property type="molecule type" value="Genomic_DNA"/>
</dbReference>
<organism evidence="1 2">
    <name type="scientific">Paenibacillus odorifer</name>
    <dbReference type="NCBI Taxonomy" id="189426"/>
    <lineage>
        <taxon>Bacteria</taxon>
        <taxon>Bacillati</taxon>
        <taxon>Bacillota</taxon>
        <taxon>Bacilli</taxon>
        <taxon>Bacillales</taxon>
        <taxon>Paenibacillaceae</taxon>
        <taxon>Paenibacillus</taxon>
    </lineage>
</organism>
<sequence length="1233" mass="144081">MDRFEIINSLKQDTYSPSLFFDQMYEKSKDFKLMQSILNEVKKYDIFDFIARVSALNLVPENQNKSILLDALIESLLSLKRTECNCSNKISNGKFRRIISQIETMDLKLGLDPAENAFIENVMFYDNYFIFTGINYLPGYSLQMMIRTLFLQSNSFDLNFLKTASNLIRLVLTISNIAATHLGYKLENLNRLEHSKIIIPDGEKLKGMVELTLVDNDYIRYLVQDDSIMEELYSEFGQGNLEAALNADHQNFFNKPFIKTEDGRSIVLNISILSSFVFHKIIRLAEKYGCREELINAYNISVWKDCRRSMNMLGHEKIQEKNWGIDLLDQSNYKEVLLNVCNNQIMVVTYITDDGKGYSSDLMFSLYPTGDLDGLLDKRMQYFHEKLSLQRINNEDIFHVIIINSFGRSLQVGMNSISYNKPLSLNPFDLKCIAINERSNSIFLPRYIKATSKLSDSGLNLFSELNSIEVYVNNQYSFYLNDDFNPKNAMLYIAGGDSIDYIIRAFKKENRHLVKSYDDKYFVEVVLNDEKRNIFTDAATKVPRASLLAKFTNVCFWILSPEIDEFENVNIYFSIVDCIAYWLAECKEIIERRNFTFDTIKVYIELTGNSTDYYIGEETVVAWAEEVSFTTKDNNVTLTWTPEAYRALNYRDNSIERQMMQSIIDVLTKFTIEGNIEIKQLDSIFKNPMKKKFFSLDYMENPYLKPLIDRDVRKIKPEDENELLDDIGSAILASGKWSYGIVKDEDRSTIANYVVGYLYKLLQEQVKVLQSINLVELVCLDLEKVMYNLMLTQKRYAYDVACYPEKQEKMFEDFNELNKSSRALKFLAEYIAACPPKGTQILGEWKYERLLAICSLIIDWAYKNDLFYYKIFNTPVEILKSDRVGMKQDEFNKLLSINSKEREVQLNYNSSYNFREKLPRMEFPNIIEDLNISFLDEYGFSFEDFGNCIFGILSYGNEISDDVKKANKSELTSWLVESADLNIEKIEKILLYISLNRRDNFLKPEKPFRAEDVYPWRFNRELSFTRRPVIVREDEVIWGNRQLFHMFKYTVDLIYEGQLKTRGKKLATLIGKISNKRGDDFNDEVYKKIKVFPDFIVDRNLKKINHKYIADEKGNTLGDIDVLYILPDRKRVVIVEVKDFNYSKSPYEMDCEYQKMFVDKDDKKSFATKHKRRTAWIKEHLEDVKIHYGLAGNGWTVKSAFIVSESIISNAFYNAGETIITFSEITKDKLQRV</sequence>
<dbReference type="OrthoDB" id="51260at2"/>
<comment type="caution">
    <text evidence="1">The sequence shown here is derived from an EMBL/GenBank/DDBJ whole genome shotgun (WGS) entry which is preliminary data.</text>
</comment>
<gene>
    <name evidence="1" type="ORF">BSK52_21345</name>
</gene>
<reference evidence="1 2" key="1">
    <citation type="submission" date="2016-10" db="EMBL/GenBank/DDBJ databases">
        <title>Paenibacillus species isolates.</title>
        <authorList>
            <person name="Beno S.M."/>
        </authorList>
    </citation>
    <scope>NUCLEOTIDE SEQUENCE [LARGE SCALE GENOMIC DNA]</scope>
    <source>
        <strain evidence="1 2">FSL H7-0710</strain>
    </source>
</reference>